<dbReference type="SUPFAM" id="SSF56399">
    <property type="entry name" value="ADP-ribosylation"/>
    <property type="match status" value="1"/>
</dbReference>
<keyword evidence="2" id="KW-1185">Reference proteome</keyword>
<dbReference type="AlphaFoldDB" id="A0A9P4N6A1"/>
<sequence length="247" mass="27611">MSDYIVKPQITFHGTRRDSMASIVQFGFLKLGGAHPITGAIIATANGRSYGKGIYSSPEAWFCIYYSDRGERHAPSELPGIKIIICATIMGRAALIDLQDSQGVRDNIRPIAGADNHADESRLQYVVFDSAAILPCIALHLNLAKTSEAEIDTHIIQLKRDSKQKKKKDGFAFFAPRDKQRLKEERIAKARKFFAYGFGPIGGRNIVIEDIAEVDDDEEDYGDYQVNRIMAESHSAKPRYQEWEEGA</sequence>
<proteinExistence type="predicted"/>
<evidence type="ECO:0000313" key="2">
    <source>
        <dbReference type="Proteomes" id="UP000800093"/>
    </source>
</evidence>
<dbReference type="Proteomes" id="UP000800093">
    <property type="component" value="Unassembled WGS sequence"/>
</dbReference>
<comment type="caution">
    <text evidence="1">The sequence shown here is derived from an EMBL/GenBank/DDBJ whole genome shotgun (WGS) entry which is preliminary data.</text>
</comment>
<dbReference type="EMBL" id="ML986593">
    <property type="protein sequence ID" value="KAF2267208.1"/>
    <property type="molecule type" value="Genomic_DNA"/>
</dbReference>
<dbReference type="Gene3D" id="3.90.228.10">
    <property type="match status" value="1"/>
</dbReference>
<reference evidence="2" key="1">
    <citation type="journal article" date="2020" name="Stud. Mycol.">
        <title>101 Dothideomycetes genomes: A test case for predicting lifestyles and emergence of pathogens.</title>
        <authorList>
            <person name="Haridas S."/>
            <person name="Albert R."/>
            <person name="Binder M."/>
            <person name="Bloem J."/>
            <person name="LaButti K."/>
            <person name="Salamov A."/>
            <person name="Andreopoulos B."/>
            <person name="Baker S."/>
            <person name="Barry K."/>
            <person name="Bills G."/>
            <person name="Bluhm B."/>
            <person name="Cannon C."/>
            <person name="Castanera R."/>
            <person name="Culley D."/>
            <person name="Daum C."/>
            <person name="Ezra D."/>
            <person name="Gonzalez J."/>
            <person name="Henrissat B."/>
            <person name="Kuo A."/>
            <person name="Liang C."/>
            <person name="Lipzen A."/>
            <person name="Lutzoni F."/>
            <person name="Magnuson J."/>
            <person name="Mondo S."/>
            <person name="Nolan M."/>
            <person name="Ohm R."/>
            <person name="Pangilinan J."/>
            <person name="Park H.-J."/>
            <person name="Ramirez L."/>
            <person name="Alfaro M."/>
            <person name="Sun H."/>
            <person name="Tritt A."/>
            <person name="Yoshinaga Y."/>
            <person name="Zwiers L.-H."/>
            <person name="Turgeon B."/>
            <person name="Goodwin S."/>
            <person name="Spatafora J."/>
            <person name="Crous P."/>
            <person name="Grigoriev I."/>
        </authorList>
    </citation>
    <scope>NUCLEOTIDE SEQUENCE [LARGE SCALE GENOMIC DNA]</scope>
    <source>
        <strain evidence="2">CBS 304.66</strain>
    </source>
</reference>
<evidence type="ECO:0000313" key="1">
    <source>
        <dbReference type="EMBL" id="KAF2267208.1"/>
    </source>
</evidence>
<dbReference type="OrthoDB" id="10256774at2759"/>
<name>A0A9P4N6A1_9PLEO</name>
<accession>A0A9P4N6A1</accession>
<protein>
    <recommendedName>
        <fullName evidence="3">PARP catalytic domain-containing protein</fullName>
    </recommendedName>
</protein>
<evidence type="ECO:0008006" key="3">
    <source>
        <dbReference type="Google" id="ProtNLM"/>
    </source>
</evidence>
<organism evidence="1 2">
    <name type="scientific">Lojkania enalia</name>
    <dbReference type="NCBI Taxonomy" id="147567"/>
    <lineage>
        <taxon>Eukaryota</taxon>
        <taxon>Fungi</taxon>
        <taxon>Dikarya</taxon>
        <taxon>Ascomycota</taxon>
        <taxon>Pezizomycotina</taxon>
        <taxon>Dothideomycetes</taxon>
        <taxon>Pleosporomycetidae</taxon>
        <taxon>Pleosporales</taxon>
        <taxon>Pleosporales incertae sedis</taxon>
        <taxon>Lojkania</taxon>
    </lineage>
</organism>
<gene>
    <name evidence="1" type="ORF">CC78DRAFT_593728</name>
</gene>